<dbReference type="InterPro" id="IPR006315">
    <property type="entry name" value="OM_autotransptr_brl_dom"/>
</dbReference>
<evidence type="ECO:0000256" key="6">
    <source>
        <dbReference type="PROSITE-ProRule" id="PRU01240"/>
    </source>
</evidence>
<gene>
    <name evidence="8" type="ORF">GB928_013315</name>
</gene>
<dbReference type="SUPFAM" id="SSF52743">
    <property type="entry name" value="Subtilisin-like"/>
    <property type="match status" value="1"/>
</dbReference>
<dbReference type="PROSITE" id="PS51208">
    <property type="entry name" value="AUTOTRANSPORTER"/>
    <property type="match status" value="1"/>
</dbReference>
<keyword evidence="4 6" id="KW-0378">Hydrolase</keyword>
<dbReference type="PANTHER" id="PTHR43806:SF11">
    <property type="entry name" value="CEREVISIN-RELATED"/>
    <property type="match status" value="1"/>
</dbReference>
<dbReference type="InterPro" id="IPR036709">
    <property type="entry name" value="Autotransporte_beta_dom_sf"/>
</dbReference>
<evidence type="ECO:0000256" key="2">
    <source>
        <dbReference type="ARBA" id="ARBA00022670"/>
    </source>
</evidence>
<comment type="caution">
    <text evidence="8">The sequence shown here is derived from an EMBL/GenBank/DDBJ whole genome shotgun (WGS) entry which is preliminary data.</text>
</comment>
<evidence type="ECO:0000256" key="3">
    <source>
        <dbReference type="ARBA" id="ARBA00022729"/>
    </source>
</evidence>
<dbReference type="InterPro" id="IPR022398">
    <property type="entry name" value="Peptidase_S8_His-AS"/>
</dbReference>
<dbReference type="CDD" id="cd04848">
    <property type="entry name" value="Peptidases_S8_Autotransporter_serine_protease_like"/>
    <property type="match status" value="1"/>
</dbReference>
<evidence type="ECO:0000256" key="5">
    <source>
        <dbReference type="ARBA" id="ARBA00022825"/>
    </source>
</evidence>
<dbReference type="InterPro" id="IPR050131">
    <property type="entry name" value="Peptidase_S8_subtilisin-like"/>
</dbReference>
<dbReference type="InterPro" id="IPR015500">
    <property type="entry name" value="Peptidase_S8_subtilisin-rel"/>
</dbReference>
<dbReference type="PANTHER" id="PTHR43806">
    <property type="entry name" value="PEPTIDASE S8"/>
    <property type="match status" value="1"/>
</dbReference>
<dbReference type="Pfam" id="PF03797">
    <property type="entry name" value="Autotransporter"/>
    <property type="match status" value="1"/>
</dbReference>
<dbReference type="InterPro" id="IPR005546">
    <property type="entry name" value="Autotransporte_beta"/>
</dbReference>
<dbReference type="RefSeq" id="WP_244759884.1">
    <property type="nucleotide sequence ID" value="NZ_JALJCJ010000002.1"/>
</dbReference>
<feature type="active site" description="Charge relay system" evidence="6">
    <location>
        <position position="339"/>
    </location>
</feature>
<dbReference type="EMBL" id="WHSC02000006">
    <property type="protein sequence ID" value="MDO6122167.1"/>
    <property type="molecule type" value="Genomic_DNA"/>
</dbReference>
<dbReference type="Proteomes" id="UP001177080">
    <property type="component" value="Unassembled WGS sequence"/>
</dbReference>
<evidence type="ECO:0000313" key="9">
    <source>
        <dbReference type="Proteomes" id="UP001177080"/>
    </source>
</evidence>
<keyword evidence="5 6" id="KW-0720">Serine protease</keyword>
<feature type="active site" description="Charge relay system" evidence="6">
    <location>
        <position position="152"/>
    </location>
</feature>
<dbReference type="SUPFAM" id="SSF103515">
    <property type="entry name" value="Autotransporter"/>
    <property type="match status" value="1"/>
</dbReference>
<dbReference type="InterPro" id="IPR034061">
    <property type="entry name" value="Peptidases_S8_Autotransporter"/>
</dbReference>
<sequence>MRYGILSGLPTSRVLHRDVTVATGDSILGAPPPKRFPVLIRLSCSRYECADFWGKIMKSILYRLNTYCAIVLLMAPSVKAQDFQAEFDSQWGLRMIGVDKALEKGLDGKDVKVGVADTGLQIGGKLHSELVGRYRGLGIDGFGGSLDDTDGHGTHVAGIIAANRDGKGMLGVASGSEIVALRALLDGASLEEQQIATINVYRYALKQGVRIFNASYGYPGPFTDYSPEIIESFAAGELNVYREVVNAGGVMVVAAGNDGWEEPSVPGALPVLFPELQRGWMAVAAVNPDVELAWYSQGCGGGAKYFCISAPGGDEFYGEEGLINSTWLDGKYLGEQGTSMAAPHVSGALAIAKQLYPNASEQELAQLVFQTATDIGDAGLDDIYGWGLLNVGNMVTTREAEAGAIYAQAAWSHATTVNRVADIIESHADRPDLDRYGFWLTPFAGRTDLSLGSSDLSGQFTTGGLLGGFDYAIDDRWTAGAAIGFSQNRFAADNGNKVEDTSYHAAPYIAYESDTFFAGATMGASFFSSKTRRVSAPGMADTILGMAGLDIAGDQSDRALWATARVGRHFDLESVDVSPYVFSRVARQHLGAVDETGTSVLTLRAASATNLTGDLGLGMTVRAKPIEWSDILVTPSLNVAYGRRVGTFKRSVELLGSSITSKIDPSRNRVELEADLLLTGTSSALEGRVTYQAGVSSDAVSHTVSANLNMKF</sequence>
<dbReference type="PROSITE" id="PS00137">
    <property type="entry name" value="SUBTILASE_HIS"/>
    <property type="match status" value="1"/>
</dbReference>
<dbReference type="PRINTS" id="PR00723">
    <property type="entry name" value="SUBTILISIN"/>
</dbReference>
<dbReference type="Pfam" id="PF00082">
    <property type="entry name" value="Peptidase_S8"/>
    <property type="match status" value="1"/>
</dbReference>
<keyword evidence="2 6" id="KW-0645">Protease</keyword>
<dbReference type="PROSITE" id="PS51892">
    <property type="entry name" value="SUBTILASE"/>
    <property type="match status" value="1"/>
</dbReference>
<feature type="active site" description="Charge relay system" evidence="6">
    <location>
        <position position="117"/>
    </location>
</feature>
<reference evidence="8" key="1">
    <citation type="submission" date="2022-04" db="EMBL/GenBank/DDBJ databases">
        <title>Shinella lacus sp. nov., a novel member of the genus Shinella from water.</title>
        <authorList>
            <person name="Deng Y."/>
        </authorList>
    </citation>
    <scope>NUCLEOTIDE SEQUENCE</scope>
    <source>
        <strain evidence="8">JCM 31239</strain>
    </source>
</reference>
<evidence type="ECO:0000313" key="8">
    <source>
        <dbReference type="EMBL" id="MDO6122167.1"/>
    </source>
</evidence>
<name>A0ABT8XEI4_9HYPH</name>
<organism evidence="8 9">
    <name type="scientific">Shinella curvata</name>
    <dbReference type="NCBI Taxonomy" id="1817964"/>
    <lineage>
        <taxon>Bacteria</taxon>
        <taxon>Pseudomonadati</taxon>
        <taxon>Pseudomonadota</taxon>
        <taxon>Alphaproteobacteria</taxon>
        <taxon>Hyphomicrobiales</taxon>
        <taxon>Rhizobiaceae</taxon>
        <taxon>Shinella</taxon>
    </lineage>
</organism>
<evidence type="ECO:0000256" key="4">
    <source>
        <dbReference type="ARBA" id="ARBA00022801"/>
    </source>
</evidence>
<evidence type="ECO:0000256" key="1">
    <source>
        <dbReference type="ARBA" id="ARBA00011073"/>
    </source>
</evidence>
<dbReference type="Gene3D" id="3.40.50.200">
    <property type="entry name" value="Peptidase S8/S53 domain"/>
    <property type="match status" value="1"/>
</dbReference>
<keyword evidence="9" id="KW-1185">Reference proteome</keyword>
<keyword evidence="3" id="KW-0732">Signal</keyword>
<dbReference type="Gene3D" id="2.40.128.130">
    <property type="entry name" value="Autotransporter beta-domain"/>
    <property type="match status" value="1"/>
</dbReference>
<comment type="similarity">
    <text evidence="1 6">Belongs to the peptidase S8 family.</text>
</comment>
<proteinExistence type="inferred from homology"/>
<feature type="domain" description="Autotransporter" evidence="7">
    <location>
        <begin position="431"/>
        <end position="712"/>
    </location>
</feature>
<evidence type="ECO:0000259" key="7">
    <source>
        <dbReference type="PROSITE" id="PS51208"/>
    </source>
</evidence>
<accession>A0ABT8XEI4</accession>
<dbReference type="SMART" id="SM00869">
    <property type="entry name" value="Autotransporter"/>
    <property type="match status" value="1"/>
</dbReference>
<protein>
    <submittedName>
        <fullName evidence="8">S8 family serine peptidase</fullName>
    </submittedName>
</protein>
<dbReference type="InterPro" id="IPR023828">
    <property type="entry name" value="Peptidase_S8_Ser-AS"/>
</dbReference>
<dbReference type="NCBIfam" id="TIGR01414">
    <property type="entry name" value="autotrans_barl"/>
    <property type="match status" value="1"/>
</dbReference>
<dbReference type="PROSITE" id="PS00138">
    <property type="entry name" value="SUBTILASE_SER"/>
    <property type="match status" value="1"/>
</dbReference>
<dbReference type="InterPro" id="IPR000209">
    <property type="entry name" value="Peptidase_S8/S53_dom"/>
</dbReference>
<dbReference type="InterPro" id="IPR036852">
    <property type="entry name" value="Peptidase_S8/S53_dom_sf"/>
</dbReference>